<dbReference type="AlphaFoldDB" id="A0ABD0T7S3"/>
<reference evidence="2 3" key="1">
    <citation type="submission" date="2024-06" db="EMBL/GenBank/DDBJ databases">
        <title>A chromosome-level genome assembly of beet webworm, Loxostege sticticalis.</title>
        <authorList>
            <person name="Zhang Y."/>
        </authorList>
    </citation>
    <scope>NUCLEOTIDE SEQUENCE [LARGE SCALE GENOMIC DNA]</scope>
    <source>
        <strain evidence="2">AQ028</strain>
        <tissue evidence="2">Male pupae</tissue>
    </source>
</reference>
<evidence type="ECO:0000256" key="1">
    <source>
        <dbReference type="SAM" id="MobiDB-lite"/>
    </source>
</evidence>
<proteinExistence type="predicted"/>
<evidence type="ECO:0000313" key="2">
    <source>
        <dbReference type="EMBL" id="KAL0833102.1"/>
    </source>
</evidence>
<sequence length="107" mass="11729">MGSHIIATFPHDSKNKYIKPTTNLLYSLQCVSCKARNGGGRSFQHFEAANLNEPRKATTSEADRPGHHRSYERRCGPVSSKRTSREACGTPRAHDEKAGDSSGSVAR</sequence>
<dbReference type="EMBL" id="JBEDNZ010000010">
    <property type="protein sequence ID" value="KAL0833102.1"/>
    <property type="molecule type" value="Genomic_DNA"/>
</dbReference>
<comment type="caution">
    <text evidence="2">The sequence shown here is derived from an EMBL/GenBank/DDBJ whole genome shotgun (WGS) entry which is preliminary data.</text>
</comment>
<feature type="region of interest" description="Disordered" evidence="1">
    <location>
        <begin position="49"/>
        <end position="107"/>
    </location>
</feature>
<feature type="compositionally biased region" description="Basic and acidic residues" evidence="1">
    <location>
        <begin position="53"/>
        <end position="65"/>
    </location>
</feature>
<accession>A0ABD0T7S3</accession>
<name>A0ABD0T7S3_LOXSC</name>
<dbReference type="Proteomes" id="UP001549921">
    <property type="component" value="Unassembled WGS sequence"/>
</dbReference>
<evidence type="ECO:0000313" key="3">
    <source>
        <dbReference type="Proteomes" id="UP001549921"/>
    </source>
</evidence>
<organism evidence="2 3">
    <name type="scientific">Loxostege sticticalis</name>
    <name type="common">Beet webworm moth</name>
    <dbReference type="NCBI Taxonomy" id="481309"/>
    <lineage>
        <taxon>Eukaryota</taxon>
        <taxon>Metazoa</taxon>
        <taxon>Ecdysozoa</taxon>
        <taxon>Arthropoda</taxon>
        <taxon>Hexapoda</taxon>
        <taxon>Insecta</taxon>
        <taxon>Pterygota</taxon>
        <taxon>Neoptera</taxon>
        <taxon>Endopterygota</taxon>
        <taxon>Lepidoptera</taxon>
        <taxon>Glossata</taxon>
        <taxon>Ditrysia</taxon>
        <taxon>Pyraloidea</taxon>
        <taxon>Crambidae</taxon>
        <taxon>Pyraustinae</taxon>
        <taxon>Loxostege</taxon>
    </lineage>
</organism>
<gene>
    <name evidence="2" type="ORF">ABMA28_001212</name>
</gene>
<protein>
    <submittedName>
        <fullName evidence="2">Uncharacterized protein</fullName>
    </submittedName>
</protein>